<dbReference type="InParanoid" id="A0A194XUE2"/>
<dbReference type="Proteomes" id="UP000070700">
    <property type="component" value="Unassembled WGS sequence"/>
</dbReference>
<evidence type="ECO:0000313" key="2">
    <source>
        <dbReference type="EMBL" id="KUJ23654.1"/>
    </source>
</evidence>
<reference evidence="2 3" key="1">
    <citation type="submission" date="2015-10" db="EMBL/GenBank/DDBJ databases">
        <title>Full genome of DAOMC 229536 Phialocephala scopiformis, a fungal endophyte of spruce producing the potent anti-insectan compound rugulosin.</title>
        <authorList>
            <consortium name="DOE Joint Genome Institute"/>
            <person name="Walker A.K."/>
            <person name="Frasz S.L."/>
            <person name="Seifert K.A."/>
            <person name="Miller J.D."/>
            <person name="Mondo S.J."/>
            <person name="Labutti K."/>
            <person name="Lipzen A."/>
            <person name="Dockter R."/>
            <person name="Kennedy M."/>
            <person name="Grigoriev I.V."/>
            <person name="Spatafora J.W."/>
        </authorList>
    </citation>
    <scope>NUCLEOTIDE SEQUENCE [LARGE SCALE GENOMIC DNA]</scope>
    <source>
        <strain evidence="2 3">CBS 120377</strain>
    </source>
</reference>
<feature type="region of interest" description="Disordered" evidence="1">
    <location>
        <begin position="316"/>
        <end position="341"/>
    </location>
</feature>
<evidence type="ECO:0000256" key="1">
    <source>
        <dbReference type="SAM" id="MobiDB-lite"/>
    </source>
</evidence>
<dbReference type="RefSeq" id="XP_018078009.1">
    <property type="nucleotide sequence ID" value="XM_018218100.1"/>
</dbReference>
<name>A0A194XUE2_MOLSC</name>
<keyword evidence="3" id="KW-1185">Reference proteome</keyword>
<proteinExistence type="predicted"/>
<feature type="compositionally biased region" description="Basic and acidic residues" evidence="1">
    <location>
        <begin position="316"/>
        <end position="325"/>
    </location>
</feature>
<dbReference type="PANTHER" id="PTHR40619">
    <property type="entry name" value="FUNGAL STAND N-TERMINAL GOODBYE DOMAIN-CONTAINING PROTEIN"/>
    <property type="match status" value="1"/>
</dbReference>
<dbReference type="GeneID" id="28827826"/>
<sequence length="601" mass="67023">MAAASPSPTDFARDFIDYRAAKFHEAFAVESYFNTLMSKYESKDISDLEQTLKRFQIQVPDQADFNFDLLKCSWDDVLQELERAHAAVFEDEKRGKRLHRKAWRALGTVGDVFAPGLVGIPNNMPLCVLQGGLAVIFSLARHRAQDRDKILRAFEDIPSVIMMAYGKAESIPRDRPGCGRLYGMIGELQKTLLRTIPLLIDRLTPGTFLAKAMSPLRGFDIDDLFGAVRSASERVRICAEEIMDNIIVSSHETIHENHRTSTQIHTIALQTGEGVGDLQKKIDEILKQQKSFQTALDAVSGKNSLLSFLMEYLKPDQSETDKSSTKESSPPSESGTPLTPKQLLGMMNVHHLEALDDEQIIIRRGHSIDSDAIAHAATMFQTSQVQQLLQIPESGVVLVNGCADRSQITKISPLSHVCATLTHALRRSDGENLVLAFFCGQHVAADDDLIGPRGLMRSLVAFLVLSLVQNDCIAESAPIWFSDFQGHFEQLSFVDICQLFFNLVELVPKHITVYCVVDGISYHERDVWKEEFELMMECFGSIIANRGIRIAAAFKLLLTSPTVSHWLPDILPPHQRVSLRNTRARGATNLEGHLRTAFGSP</sequence>
<protein>
    <recommendedName>
        <fullName evidence="4">Fungal STAND N-terminal Goodbye domain-containing protein</fullName>
    </recommendedName>
</protein>
<gene>
    <name evidence="2" type="ORF">LY89DRAFT_714059</name>
</gene>
<dbReference type="PANTHER" id="PTHR40619:SF3">
    <property type="entry name" value="FUNGAL STAND N-TERMINAL GOODBYE DOMAIN-CONTAINING PROTEIN"/>
    <property type="match status" value="1"/>
</dbReference>
<evidence type="ECO:0008006" key="4">
    <source>
        <dbReference type="Google" id="ProtNLM"/>
    </source>
</evidence>
<feature type="compositionally biased region" description="Low complexity" evidence="1">
    <location>
        <begin position="326"/>
        <end position="337"/>
    </location>
</feature>
<organism evidence="2 3">
    <name type="scientific">Mollisia scopiformis</name>
    <name type="common">Conifer needle endophyte fungus</name>
    <name type="synonym">Phialocephala scopiformis</name>
    <dbReference type="NCBI Taxonomy" id="149040"/>
    <lineage>
        <taxon>Eukaryota</taxon>
        <taxon>Fungi</taxon>
        <taxon>Dikarya</taxon>
        <taxon>Ascomycota</taxon>
        <taxon>Pezizomycotina</taxon>
        <taxon>Leotiomycetes</taxon>
        <taxon>Helotiales</taxon>
        <taxon>Mollisiaceae</taxon>
        <taxon>Mollisia</taxon>
    </lineage>
</organism>
<evidence type="ECO:0000313" key="3">
    <source>
        <dbReference type="Proteomes" id="UP000070700"/>
    </source>
</evidence>
<dbReference type="AlphaFoldDB" id="A0A194XUE2"/>
<dbReference type="EMBL" id="KQ947405">
    <property type="protein sequence ID" value="KUJ23654.1"/>
    <property type="molecule type" value="Genomic_DNA"/>
</dbReference>
<accession>A0A194XUE2</accession>
<dbReference type="KEGG" id="psco:LY89DRAFT_714059"/>
<dbReference type="OrthoDB" id="5419927at2759"/>